<evidence type="ECO:0008006" key="3">
    <source>
        <dbReference type="Google" id="ProtNLM"/>
    </source>
</evidence>
<dbReference type="Pfam" id="PF08897">
    <property type="entry name" value="DUF1841"/>
    <property type="match status" value="1"/>
</dbReference>
<evidence type="ECO:0000313" key="2">
    <source>
        <dbReference type="Proteomes" id="UP000721236"/>
    </source>
</evidence>
<proteinExistence type="predicted"/>
<accession>A0ABM8X091</accession>
<dbReference type="EMBL" id="CAJZAH010000002">
    <property type="protein sequence ID" value="CAG9173273.1"/>
    <property type="molecule type" value="Genomic_DNA"/>
</dbReference>
<protein>
    <recommendedName>
        <fullName evidence="3">DUF1841 family protein</fullName>
    </recommendedName>
</protein>
<organism evidence="1 2">
    <name type="scientific">Cupriavidus respiraculi</name>
    <dbReference type="NCBI Taxonomy" id="195930"/>
    <lineage>
        <taxon>Bacteria</taxon>
        <taxon>Pseudomonadati</taxon>
        <taxon>Pseudomonadota</taxon>
        <taxon>Betaproteobacteria</taxon>
        <taxon>Burkholderiales</taxon>
        <taxon>Burkholderiaceae</taxon>
        <taxon>Cupriavidus</taxon>
    </lineage>
</organism>
<keyword evidence="2" id="KW-1185">Reference proteome</keyword>
<dbReference type="Proteomes" id="UP000721236">
    <property type="component" value="Unassembled WGS sequence"/>
</dbReference>
<dbReference type="InterPro" id="IPR014993">
    <property type="entry name" value="DUF1841"/>
</dbReference>
<comment type="caution">
    <text evidence="1">The sequence shown here is derived from an EMBL/GenBank/DDBJ whole genome shotgun (WGS) entry which is preliminary data.</text>
</comment>
<name>A0ABM8X091_9BURK</name>
<reference evidence="1 2" key="1">
    <citation type="submission" date="2021-08" db="EMBL/GenBank/DDBJ databases">
        <authorList>
            <person name="Peeters C."/>
        </authorList>
    </citation>
    <scope>NUCLEOTIDE SEQUENCE [LARGE SCALE GENOMIC DNA]</scope>
    <source>
        <strain evidence="1 2">LMG 21510</strain>
    </source>
</reference>
<gene>
    <name evidence="1" type="ORF">LMG21510_02207</name>
</gene>
<sequence length="144" mass="16663">MMFNPSREEVRRFFCDAWQKQLAGGVLTPLEIIATDWIREHPEYHEQLTDTDSSLQQDYTPERGQTNPFLHLSMHLSIAEQVSIDQPPGIRAAYETLARKLDSPHEAHHHMMECLGEMLWQAQRTGQPPDGEHYIACVQRRARG</sequence>
<evidence type="ECO:0000313" key="1">
    <source>
        <dbReference type="EMBL" id="CAG9173273.1"/>
    </source>
</evidence>